<proteinExistence type="predicted"/>
<dbReference type="RefSeq" id="WP_136542856.1">
    <property type="nucleotide sequence ID" value="NZ_STGU01000015.1"/>
</dbReference>
<protein>
    <submittedName>
        <fullName evidence="1">DUF1203 domain-containing protein</fullName>
    </submittedName>
</protein>
<dbReference type="Proteomes" id="UP000307378">
    <property type="component" value="Unassembled WGS sequence"/>
</dbReference>
<gene>
    <name evidence="1" type="ORF">FAA86_20265</name>
</gene>
<dbReference type="InterPro" id="IPR009593">
    <property type="entry name" value="DUF1203"/>
</dbReference>
<dbReference type="Pfam" id="PF06718">
    <property type="entry name" value="DUF1203"/>
    <property type="match status" value="1"/>
</dbReference>
<dbReference type="PIRSF" id="PIRSF034110">
    <property type="entry name" value="DUF1203"/>
    <property type="match status" value="1"/>
</dbReference>
<evidence type="ECO:0000313" key="1">
    <source>
        <dbReference type="EMBL" id="THV32526.1"/>
    </source>
</evidence>
<comment type="caution">
    <text evidence="1">The sequence shown here is derived from an EMBL/GenBank/DDBJ whole genome shotgun (WGS) entry which is preliminary data.</text>
</comment>
<evidence type="ECO:0000313" key="2">
    <source>
        <dbReference type="Proteomes" id="UP000307378"/>
    </source>
</evidence>
<reference evidence="1 2" key="1">
    <citation type="submission" date="2019-04" db="EMBL/GenBank/DDBJ databases">
        <title>genome sequence of strain W3.</title>
        <authorList>
            <person name="Gao J."/>
            <person name="Sun J."/>
        </authorList>
    </citation>
    <scope>NUCLEOTIDE SEQUENCE [LARGE SCALE GENOMIC DNA]</scope>
    <source>
        <strain evidence="1 2">W3</strain>
    </source>
</reference>
<dbReference type="AlphaFoldDB" id="A0A4V4HQ57"/>
<name>A0A4V4HQ57_9HYPH</name>
<dbReference type="EMBL" id="STGU01000015">
    <property type="protein sequence ID" value="THV32526.1"/>
    <property type="molecule type" value="Genomic_DNA"/>
</dbReference>
<organism evidence="1 2">
    <name type="scientific">Rhizobium rosettiformans W3</name>
    <dbReference type="NCBI Taxonomy" id="538378"/>
    <lineage>
        <taxon>Bacteria</taxon>
        <taxon>Pseudomonadati</taxon>
        <taxon>Pseudomonadota</taxon>
        <taxon>Alphaproteobacteria</taxon>
        <taxon>Hyphomicrobiales</taxon>
        <taxon>Rhizobiaceae</taxon>
        <taxon>Rhizobium/Agrobacterium group</taxon>
        <taxon>Rhizobium</taxon>
    </lineage>
</organism>
<sequence length="158" mass="17300">MPSEEATAYRLGAPDAYGLSPERRLSPGGYPCRHCLGEIAEGEAYLTLAYRPFPALQPYAETGPIFLHAEACPRYAASEVLPPMLESPDYIVRGYGADDRIVYGSGGVVPTSAIVTRALDLLADPHIAYLHVRSARNNCYQCRIERTETASTDSRRHA</sequence>
<accession>A0A4V4HQ57</accession>